<evidence type="ECO:0000256" key="2">
    <source>
        <dbReference type="SAM" id="Phobius"/>
    </source>
</evidence>
<dbReference type="EMBL" id="DXDC01000226">
    <property type="protein sequence ID" value="HIY66152.1"/>
    <property type="molecule type" value="Genomic_DNA"/>
</dbReference>
<sequence>MKDNTGRQSITYRGVMYSPASALQHWSARIIDAAIVLILSVTVAAVCSSTQAIQSEAVAVGTAFGVASLAVTSMLLGLLYGWGAGVGQLLTGCKSRRTRDGRHVGGFRGWMRYWGVVFFPALVVLLLASLFSAGGSNIDTIWSDNVRVFKRQGTRHVTQFDERFHRHGRDDDPYQLRDPRQQRFAQPGQTPNQQSPGR</sequence>
<keyword evidence="2" id="KW-0472">Membrane</keyword>
<feature type="transmembrane region" description="Helical" evidence="2">
    <location>
        <begin position="113"/>
        <end position="133"/>
    </location>
</feature>
<name>A0A9D2C9D5_9MICO</name>
<protein>
    <recommendedName>
        <fullName evidence="5">RDD family protein</fullName>
    </recommendedName>
</protein>
<evidence type="ECO:0000313" key="3">
    <source>
        <dbReference type="EMBL" id="HIY66152.1"/>
    </source>
</evidence>
<comment type="caution">
    <text evidence="3">The sequence shown here is derived from an EMBL/GenBank/DDBJ whole genome shotgun (WGS) entry which is preliminary data.</text>
</comment>
<feature type="transmembrane region" description="Helical" evidence="2">
    <location>
        <begin position="58"/>
        <end position="82"/>
    </location>
</feature>
<accession>A0A9D2C9D5</accession>
<evidence type="ECO:0000313" key="4">
    <source>
        <dbReference type="Proteomes" id="UP000824005"/>
    </source>
</evidence>
<reference evidence="3" key="1">
    <citation type="journal article" date="2021" name="PeerJ">
        <title>Extensive microbial diversity within the chicken gut microbiome revealed by metagenomics and culture.</title>
        <authorList>
            <person name="Gilroy R."/>
            <person name="Ravi A."/>
            <person name="Getino M."/>
            <person name="Pursley I."/>
            <person name="Horton D.L."/>
            <person name="Alikhan N.F."/>
            <person name="Baker D."/>
            <person name="Gharbi K."/>
            <person name="Hall N."/>
            <person name="Watson M."/>
            <person name="Adriaenssens E.M."/>
            <person name="Foster-Nyarko E."/>
            <person name="Jarju S."/>
            <person name="Secka A."/>
            <person name="Antonio M."/>
            <person name="Oren A."/>
            <person name="Chaudhuri R.R."/>
            <person name="La Ragione R."/>
            <person name="Hildebrand F."/>
            <person name="Pallen M.J."/>
        </authorList>
    </citation>
    <scope>NUCLEOTIDE SEQUENCE</scope>
    <source>
        <strain evidence="3">ChiGjej1B1-98</strain>
    </source>
</reference>
<evidence type="ECO:0008006" key="5">
    <source>
        <dbReference type="Google" id="ProtNLM"/>
    </source>
</evidence>
<keyword evidence="2" id="KW-0812">Transmembrane</keyword>
<feature type="region of interest" description="Disordered" evidence="1">
    <location>
        <begin position="166"/>
        <end position="198"/>
    </location>
</feature>
<feature type="transmembrane region" description="Helical" evidence="2">
    <location>
        <begin position="26"/>
        <end position="46"/>
    </location>
</feature>
<proteinExistence type="predicted"/>
<dbReference type="Proteomes" id="UP000824005">
    <property type="component" value="Unassembled WGS sequence"/>
</dbReference>
<organism evidence="3 4">
    <name type="scientific">Candidatus Agrococcus pullicola</name>
    <dbReference type="NCBI Taxonomy" id="2838429"/>
    <lineage>
        <taxon>Bacteria</taxon>
        <taxon>Bacillati</taxon>
        <taxon>Actinomycetota</taxon>
        <taxon>Actinomycetes</taxon>
        <taxon>Micrococcales</taxon>
        <taxon>Microbacteriaceae</taxon>
        <taxon>Agrococcus</taxon>
    </lineage>
</organism>
<keyword evidence="2" id="KW-1133">Transmembrane helix</keyword>
<gene>
    <name evidence="3" type="ORF">H9830_07735</name>
</gene>
<reference evidence="3" key="2">
    <citation type="submission" date="2021-04" db="EMBL/GenBank/DDBJ databases">
        <authorList>
            <person name="Gilroy R."/>
        </authorList>
    </citation>
    <scope>NUCLEOTIDE SEQUENCE</scope>
    <source>
        <strain evidence="3">ChiGjej1B1-98</strain>
    </source>
</reference>
<evidence type="ECO:0000256" key="1">
    <source>
        <dbReference type="SAM" id="MobiDB-lite"/>
    </source>
</evidence>
<feature type="compositionally biased region" description="Basic and acidic residues" evidence="1">
    <location>
        <begin position="166"/>
        <end position="181"/>
    </location>
</feature>
<feature type="compositionally biased region" description="Polar residues" evidence="1">
    <location>
        <begin position="183"/>
        <end position="198"/>
    </location>
</feature>
<dbReference type="AlphaFoldDB" id="A0A9D2C9D5"/>